<dbReference type="Proteomes" id="UP000218334">
    <property type="component" value="Unassembled WGS sequence"/>
</dbReference>
<feature type="compositionally biased region" description="Pro residues" evidence="1">
    <location>
        <begin position="37"/>
        <end position="49"/>
    </location>
</feature>
<proteinExistence type="predicted"/>
<gene>
    <name evidence="2" type="ORF">ARMSODRAFT_1083646</name>
</gene>
<evidence type="ECO:0000256" key="1">
    <source>
        <dbReference type="SAM" id="MobiDB-lite"/>
    </source>
</evidence>
<evidence type="ECO:0000313" key="3">
    <source>
        <dbReference type="Proteomes" id="UP000218334"/>
    </source>
</evidence>
<dbReference type="PANTHER" id="PTHR39596">
    <property type="match status" value="1"/>
</dbReference>
<name>A0A2H3C369_9AGAR</name>
<accession>A0A2H3C369</accession>
<dbReference type="AlphaFoldDB" id="A0A2H3C369"/>
<keyword evidence="3" id="KW-1185">Reference proteome</keyword>
<protein>
    <recommendedName>
        <fullName evidence="4">Heterokaryon incompatibility domain-containing protein</fullName>
    </recommendedName>
</protein>
<sequence length="850" mass="95322">MGGCIGRLTMRDKASSSTTAAADNPECTSAGEMQTSSPPPPVSTQPQPPKYEFVSRLTMPQASPNVPPRPEFIPFTIPYLCVSKPYDGKDFWSYPERCGWIVHVKDTQCHVLCPPGVCLDGMGMEEVEDDTRPPMFSRSDGSVVVASDKAAFLQAWLFFGVLTEVSHLCELDIVLATEFFLEDGSVSTARLNGLPGRWFEAAVISGRAGDKVLMEHILTIARHSHLMLSEERIDDDYTLMFDYSYAECRVFLSLEILVRTVGLHLLLHTYMPGFTTTEEEGWGRQRIERSLHWPGEYRLRPNEGIAQLSGLAQDKLDDQGWCRSETGLLTRDETAFASLLSRPRIRDHSGCGDIICHAYQTEESTYRTRHVDDECSCDFVGSDTDGLIAVLSQNKVPKLVITDELELEVVLENDYPYIALSHVWADGLGNQKTNALPRCQLRRLRDYANQLSHVHEHAYHSSSLPIALWMDTLCIPVHPSELAKSYRKKAIQLLGKTFHEATAVLVLDRELEIVQPATVTFLELGLRILCSGWVKRLWTLQEATLASEAHGVDKLYFQMQDGPFLYQKYDRDRKALTSLDGRTTEIQAEERTLLYEVGIMLLLGEQIPSVRAMRELREGWSPFRVIHGAIEHRSTSKFEDVPVCIASLLGKDLTTIVSTSDAEQRMANFYMLMREVPIGVLWCDNSEKLMKRPFRWAPKSIASCPLWTIMGWKDGICDAAGLHVRIQGFMFAESEVERHGPPGSMLPHIFNVVSAKAGKVLGQVWINDWESISLQQNLALIPTPRGQAVIPHAAIVAVEETVQLLGDDRVHSTEYVCTIVGHADITGPGHATEAVFQGQMTMEDQRWCIT</sequence>
<dbReference type="EMBL" id="KZ293425">
    <property type="protein sequence ID" value="PBK70583.1"/>
    <property type="molecule type" value="Genomic_DNA"/>
</dbReference>
<dbReference type="PANTHER" id="PTHR39596:SF2">
    <property type="entry name" value="HET DOMAIN PROTEIN (AFU_ORTHOLOGUE AFUA_1G17550)-RELATED"/>
    <property type="match status" value="1"/>
</dbReference>
<organism evidence="2 3">
    <name type="scientific">Armillaria solidipes</name>
    <dbReference type="NCBI Taxonomy" id="1076256"/>
    <lineage>
        <taxon>Eukaryota</taxon>
        <taxon>Fungi</taxon>
        <taxon>Dikarya</taxon>
        <taxon>Basidiomycota</taxon>
        <taxon>Agaricomycotina</taxon>
        <taxon>Agaricomycetes</taxon>
        <taxon>Agaricomycetidae</taxon>
        <taxon>Agaricales</taxon>
        <taxon>Marasmiineae</taxon>
        <taxon>Physalacriaceae</taxon>
        <taxon>Armillaria</taxon>
    </lineage>
</organism>
<evidence type="ECO:0000313" key="2">
    <source>
        <dbReference type="EMBL" id="PBK70583.1"/>
    </source>
</evidence>
<evidence type="ECO:0008006" key="4">
    <source>
        <dbReference type="Google" id="ProtNLM"/>
    </source>
</evidence>
<feature type="region of interest" description="Disordered" evidence="1">
    <location>
        <begin position="1"/>
        <end position="49"/>
    </location>
</feature>
<reference evidence="3" key="1">
    <citation type="journal article" date="2017" name="Nat. Ecol. Evol.">
        <title>Genome expansion and lineage-specific genetic innovations in the forest pathogenic fungi Armillaria.</title>
        <authorList>
            <person name="Sipos G."/>
            <person name="Prasanna A.N."/>
            <person name="Walter M.C."/>
            <person name="O'Connor E."/>
            <person name="Balint B."/>
            <person name="Krizsan K."/>
            <person name="Kiss B."/>
            <person name="Hess J."/>
            <person name="Varga T."/>
            <person name="Slot J."/>
            <person name="Riley R."/>
            <person name="Boka B."/>
            <person name="Rigling D."/>
            <person name="Barry K."/>
            <person name="Lee J."/>
            <person name="Mihaltcheva S."/>
            <person name="LaButti K."/>
            <person name="Lipzen A."/>
            <person name="Waldron R."/>
            <person name="Moloney N.M."/>
            <person name="Sperisen C."/>
            <person name="Kredics L."/>
            <person name="Vagvoelgyi C."/>
            <person name="Patrignani A."/>
            <person name="Fitzpatrick D."/>
            <person name="Nagy I."/>
            <person name="Doyle S."/>
            <person name="Anderson J.B."/>
            <person name="Grigoriev I.V."/>
            <person name="Gueldener U."/>
            <person name="Muensterkoetter M."/>
            <person name="Nagy L.G."/>
        </authorList>
    </citation>
    <scope>NUCLEOTIDE SEQUENCE [LARGE SCALE GENOMIC DNA]</scope>
    <source>
        <strain evidence="3">28-4</strain>
    </source>
</reference>